<gene>
    <name evidence="3" type="ORF">TrLO_g15661</name>
</gene>
<keyword evidence="1" id="KW-0472">Membrane</keyword>
<organism evidence="3 4">
    <name type="scientific">Triparma laevis f. longispina</name>
    <dbReference type="NCBI Taxonomy" id="1714387"/>
    <lineage>
        <taxon>Eukaryota</taxon>
        <taxon>Sar</taxon>
        <taxon>Stramenopiles</taxon>
        <taxon>Ochrophyta</taxon>
        <taxon>Bolidophyceae</taxon>
        <taxon>Parmales</taxon>
        <taxon>Triparmaceae</taxon>
        <taxon>Triparma</taxon>
    </lineage>
</organism>
<keyword evidence="2" id="KW-0732">Signal</keyword>
<name>A0A9W7FUP8_9STRA</name>
<dbReference type="Proteomes" id="UP001165122">
    <property type="component" value="Unassembled WGS sequence"/>
</dbReference>
<comment type="caution">
    <text evidence="3">The sequence shown here is derived from an EMBL/GenBank/DDBJ whole genome shotgun (WGS) entry which is preliminary data.</text>
</comment>
<feature type="transmembrane region" description="Helical" evidence="1">
    <location>
        <begin position="110"/>
        <end position="130"/>
    </location>
</feature>
<dbReference type="OrthoDB" id="39241at2759"/>
<feature type="transmembrane region" description="Helical" evidence="1">
    <location>
        <begin position="68"/>
        <end position="89"/>
    </location>
</feature>
<accession>A0A9W7FUP8</accession>
<proteinExistence type="predicted"/>
<keyword evidence="4" id="KW-1185">Reference proteome</keyword>
<reference evidence="4" key="1">
    <citation type="journal article" date="2023" name="Commun. Biol.">
        <title>Genome analysis of Parmales, the sister group of diatoms, reveals the evolutionary specialization of diatoms from phago-mixotrophs to photoautotrophs.</title>
        <authorList>
            <person name="Ban H."/>
            <person name="Sato S."/>
            <person name="Yoshikawa S."/>
            <person name="Yamada K."/>
            <person name="Nakamura Y."/>
            <person name="Ichinomiya M."/>
            <person name="Sato N."/>
            <person name="Blanc-Mathieu R."/>
            <person name="Endo H."/>
            <person name="Kuwata A."/>
            <person name="Ogata H."/>
        </authorList>
    </citation>
    <scope>NUCLEOTIDE SEQUENCE [LARGE SCALE GENOMIC DNA]</scope>
    <source>
        <strain evidence="4">NIES 3700</strain>
    </source>
</reference>
<evidence type="ECO:0000256" key="1">
    <source>
        <dbReference type="SAM" id="Phobius"/>
    </source>
</evidence>
<evidence type="ECO:0000313" key="3">
    <source>
        <dbReference type="EMBL" id="GMI18391.1"/>
    </source>
</evidence>
<feature type="transmembrane region" description="Helical" evidence="1">
    <location>
        <begin position="174"/>
        <end position="194"/>
    </location>
</feature>
<feature type="signal peptide" evidence="2">
    <location>
        <begin position="1"/>
        <end position="17"/>
    </location>
</feature>
<dbReference type="EMBL" id="BRXW01000332">
    <property type="protein sequence ID" value="GMI18391.1"/>
    <property type="molecule type" value="Genomic_DNA"/>
</dbReference>
<evidence type="ECO:0000313" key="4">
    <source>
        <dbReference type="Proteomes" id="UP001165122"/>
    </source>
</evidence>
<feature type="chain" id="PRO_5040968008" evidence="2">
    <location>
        <begin position="18"/>
        <end position="198"/>
    </location>
</feature>
<keyword evidence="1" id="KW-0812">Transmembrane</keyword>
<protein>
    <submittedName>
        <fullName evidence="3">Uncharacterized protein</fullName>
    </submittedName>
</protein>
<sequence length="198" mass="22441">MNLIIALILTLFATVNSFTATTITTTIKRIHINPNLALSRNPNKLRNNLRLYNNNENNKPNDPKPKTFIPSLAYPLLLFDTFLLLNLSLSLSFHVTHTFNLLNFTNFPSALNSASLLSISWILACIYNEFYHPPNAKDLDNVGRRTCNTWVSFTTLILIEALGEAVFKGEAVGSLFLCQELGFTLILMNIWRYLYAIN</sequence>
<dbReference type="AlphaFoldDB" id="A0A9W7FUP8"/>
<evidence type="ECO:0000256" key="2">
    <source>
        <dbReference type="SAM" id="SignalP"/>
    </source>
</evidence>
<keyword evidence="1" id="KW-1133">Transmembrane helix</keyword>